<dbReference type="EMBL" id="CM045767">
    <property type="protein sequence ID" value="KAI7997493.1"/>
    <property type="molecule type" value="Genomic_DNA"/>
</dbReference>
<evidence type="ECO:0000313" key="1">
    <source>
        <dbReference type="EMBL" id="KAI7997493.1"/>
    </source>
</evidence>
<organism evidence="1 2">
    <name type="scientific">Camellia lanceoleosa</name>
    <dbReference type="NCBI Taxonomy" id="1840588"/>
    <lineage>
        <taxon>Eukaryota</taxon>
        <taxon>Viridiplantae</taxon>
        <taxon>Streptophyta</taxon>
        <taxon>Embryophyta</taxon>
        <taxon>Tracheophyta</taxon>
        <taxon>Spermatophyta</taxon>
        <taxon>Magnoliopsida</taxon>
        <taxon>eudicotyledons</taxon>
        <taxon>Gunneridae</taxon>
        <taxon>Pentapetalae</taxon>
        <taxon>asterids</taxon>
        <taxon>Ericales</taxon>
        <taxon>Theaceae</taxon>
        <taxon>Camellia</taxon>
    </lineage>
</organism>
<accession>A0ACC0GAF0</accession>
<gene>
    <name evidence="1" type="ORF">LOK49_LG10G00288</name>
</gene>
<evidence type="ECO:0000313" key="2">
    <source>
        <dbReference type="Proteomes" id="UP001060215"/>
    </source>
</evidence>
<protein>
    <submittedName>
        <fullName evidence="1">Uncharacterized protein</fullName>
    </submittedName>
</protein>
<proteinExistence type="predicted"/>
<sequence length="274" mass="31445">MSNHWETNPHFPAPQQPQIQFPQHDPNLQFPPQHWETNPYFPAPQQPQIQVPQHDPNLQFPPQQRLDKNRYAQQPLKAHFPGQPHPTPSSLRMPIVAICSLFWITMILGGLVVLVLHLVFRPQSPTFDISGASLNVAYLDMGYLLNVDITLLANFTNPNKKATVDFHYTVINLYYKNTLIATSYVDPFSSMTAESMFQNVRLVSSQVWLPSTESQQLMQQIENNRVRFKVKGLLRTRSNLGFFRYSYWLYGHCIIEVTGPPSGVLVAKKCTTTR</sequence>
<name>A0ACC0GAF0_9ERIC</name>
<comment type="caution">
    <text evidence="1">The sequence shown here is derived from an EMBL/GenBank/DDBJ whole genome shotgun (WGS) entry which is preliminary data.</text>
</comment>
<reference evidence="1 2" key="1">
    <citation type="journal article" date="2022" name="Plant J.">
        <title>Chromosome-level genome of Camellia lanceoleosa provides a valuable resource for understanding genome evolution and self-incompatibility.</title>
        <authorList>
            <person name="Gong W."/>
            <person name="Xiao S."/>
            <person name="Wang L."/>
            <person name="Liao Z."/>
            <person name="Chang Y."/>
            <person name="Mo W."/>
            <person name="Hu G."/>
            <person name="Li W."/>
            <person name="Zhao G."/>
            <person name="Zhu H."/>
            <person name="Hu X."/>
            <person name="Ji K."/>
            <person name="Xiang X."/>
            <person name="Song Q."/>
            <person name="Yuan D."/>
            <person name="Jin S."/>
            <person name="Zhang L."/>
        </authorList>
    </citation>
    <scope>NUCLEOTIDE SEQUENCE [LARGE SCALE GENOMIC DNA]</scope>
    <source>
        <strain evidence="1">SQ_2022a</strain>
    </source>
</reference>
<keyword evidence="2" id="KW-1185">Reference proteome</keyword>
<dbReference type="Proteomes" id="UP001060215">
    <property type="component" value="Chromosome 10"/>
</dbReference>